<dbReference type="Pfam" id="PF05685">
    <property type="entry name" value="Uma2"/>
    <property type="match status" value="1"/>
</dbReference>
<dbReference type="InterPro" id="IPR011335">
    <property type="entry name" value="Restrct_endonuc-II-like"/>
</dbReference>
<evidence type="ECO:0000313" key="3">
    <source>
        <dbReference type="Proteomes" id="UP000299367"/>
    </source>
</evidence>
<dbReference type="PANTHER" id="PTHR34107">
    <property type="entry name" value="SLL0198 PROTEIN-RELATED"/>
    <property type="match status" value="1"/>
</dbReference>
<comment type="caution">
    <text evidence="2">The sequence shown here is derived from an EMBL/GenBank/DDBJ whole genome shotgun (WGS) entry which is preliminary data.</text>
</comment>
<dbReference type="InterPro" id="IPR008538">
    <property type="entry name" value="Uma2"/>
</dbReference>
<feature type="domain" description="Putative restriction endonuclease" evidence="1">
    <location>
        <begin position="21"/>
        <end position="177"/>
    </location>
</feature>
<dbReference type="OrthoDB" id="455378at2"/>
<dbReference type="PANTHER" id="PTHR34107:SF7">
    <property type="entry name" value="SLR2092 PROTEIN"/>
    <property type="match status" value="1"/>
</dbReference>
<name>A0A480ACV4_9CYAN</name>
<dbReference type="InterPro" id="IPR012296">
    <property type="entry name" value="Nuclease_put_TT1808"/>
</dbReference>
<sequence length="202" mass="22422">MPIMTIKDVEKLQTAINDAGLDYDVELTNGRISIVGPSDIVSSEIGILFSRLLANWVYPRRLGRVFDSAGGFILPDSNLTAPDVSFVSAARLRQSPRYFGELVPDLVVEIKSQSDRIKTLKNKILNLIKLGAIIGILIDPDEETVTVYRSQGEAIVFHNGDILTLPELFPGWELAVSELWPPIFTQEEIEGLTGDKEIEKKN</sequence>
<dbReference type="CDD" id="cd06260">
    <property type="entry name" value="DUF820-like"/>
    <property type="match status" value="1"/>
</dbReference>
<evidence type="ECO:0000313" key="2">
    <source>
        <dbReference type="EMBL" id="GCL42965.1"/>
    </source>
</evidence>
<evidence type="ECO:0000259" key="1">
    <source>
        <dbReference type="Pfam" id="PF05685"/>
    </source>
</evidence>
<accession>A0A480ACV4</accession>
<dbReference type="Gene3D" id="3.90.1570.10">
    <property type="entry name" value="tt1808, chain A"/>
    <property type="match status" value="1"/>
</dbReference>
<organism evidence="2 3">
    <name type="scientific">Dolichospermum planctonicum</name>
    <dbReference type="NCBI Taxonomy" id="136072"/>
    <lineage>
        <taxon>Bacteria</taxon>
        <taxon>Bacillati</taxon>
        <taxon>Cyanobacteriota</taxon>
        <taxon>Cyanophyceae</taxon>
        <taxon>Nostocales</taxon>
        <taxon>Aphanizomenonaceae</taxon>
        <taxon>Dolichospermum</taxon>
    </lineage>
</organism>
<dbReference type="AlphaFoldDB" id="A0A480ACV4"/>
<proteinExistence type="predicted"/>
<dbReference type="SUPFAM" id="SSF52980">
    <property type="entry name" value="Restriction endonuclease-like"/>
    <property type="match status" value="1"/>
</dbReference>
<gene>
    <name evidence="2" type="ORF">NIES80_26750</name>
</gene>
<reference evidence="3" key="1">
    <citation type="submission" date="2019-02" db="EMBL/GenBank/DDBJ databases">
        <title>Draft genome sequence of Dolichospermum planctonicum NIES-80.</title>
        <authorList>
            <person name="Yamaguchi H."/>
            <person name="Suzuki S."/>
            <person name="Kawachi M."/>
        </authorList>
    </citation>
    <scope>NUCLEOTIDE SEQUENCE [LARGE SCALE GENOMIC DNA]</scope>
    <source>
        <strain evidence="3">NIES-80</strain>
    </source>
</reference>
<dbReference type="RefSeq" id="WP_137908499.1">
    <property type="nucleotide sequence ID" value="NZ_BJCF01000030.1"/>
</dbReference>
<dbReference type="EMBL" id="BJCF01000030">
    <property type="protein sequence ID" value="GCL42965.1"/>
    <property type="molecule type" value="Genomic_DNA"/>
</dbReference>
<dbReference type="Proteomes" id="UP000299367">
    <property type="component" value="Unassembled WGS sequence"/>
</dbReference>
<protein>
    <recommendedName>
        <fullName evidence="1">Putative restriction endonuclease domain-containing protein</fullName>
    </recommendedName>
</protein>